<dbReference type="InterPro" id="IPR002636">
    <property type="entry name" value="DUF29"/>
</dbReference>
<dbReference type="Proteomes" id="UP001296873">
    <property type="component" value="Unassembled WGS sequence"/>
</dbReference>
<gene>
    <name evidence="1" type="ORF">CKO28_07510</name>
</gene>
<organism evidence="1 2">
    <name type="scientific">Rhodovibrio sodomensis</name>
    <dbReference type="NCBI Taxonomy" id="1088"/>
    <lineage>
        <taxon>Bacteria</taxon>
        <taxon>Pseudomonadati</taxon>
        <taxon>Pseudomonadota</taxon>
        <taxon>Alphaproteobacteria</taxon>
        <taxon>Rhodospirillales</taxon>
        <taxon>Rhodovibrionaceae</taxon>
        <taxon>Rhodovibrio</taxon>
    </lineage>
</organism>
<keyword evidence="2" id="KW-1185">Reference proteome</keyword>
<comment type="caution">
    <text evidence="1">The sequence shown here is derived from an EMBL/GenBank/DDBJ whole genome shotgun (WGS) entry which is preliminary data.</text>
</comment>
<name>A0ABS1DEP5_9PROT</name>
<evidence type="ECO:0000313" key="1">
    <source>
        <dbReference type="EMBL" id="MBK1667880.1"/>
    </source>
</evidence>
<protein>
    <recommendedName>
        <fullName evidence="3">DUF29 domain-containing protein</fullName>
    </recommendedName>
</protein>
<dbReference type="RefSeq" id="WP_200340043.1">
    <property type="nucleotide sequence ID" value="NZ_NRRL01000013.1"/>
</dbReference>
<evidence type="ECO:0000313" key="2">
    <source>
        <dbReference type="Proteomes" id="UP001296873"/>
    </source>
</evidence>
<dbReference type="Gene3D" id="1.20.1220.20">
    <property type="entry name" value="Uncharcterised protein PF01724"/>
    <property type="match status" value="1"/>
</dbReference>
<dbReference type="EMBL" id="NRRL01000013">
    <property type="protein sequence ID" value="MBK1667880.1"/>
    <property type="molecule type" value="Genomic_DNA"/>
</dbReference>
<dbReference type="Pfam" id="PF01724">
    <property type="entry name" value="DUF29"/>
    <property type="match status" value="1"/>
</dbReference>
<dbReference type="PANTHER" id="PTHR34235">
    <property type="entry name" value="SLR1203 PROTEIN-RELATED"/>
    <property type="match status" value="1"/>
</dbReference>
<sequence length="158" mass="18035">MTRQRLYDTDFYAWTRDQAARLREVGDSRLDVENLAEEVAGLGRTELRAADSHLTQTLISLLKAAYRLGDQPQADWLNAADLHQDQARQAYWPSMRGKLDLSDAWRTAIRQTNRDLAAQDAQRLAADTLCPFSLDDLLSKDFDVDAAFKNLKCRLNTY</sequence>
<reference evidence="1 2" key="1">
    <citation type="journal article" date="2020" name="Microorganisms">
        <title>Osmotic Adaptation and Compatible Solute Biosynthesis of Phototrophic Bacteria as Revealed from Genome Analyses.</title>
        <authorList>
            <person name="Imhoff J.F."/>
            <person name="Rahn T."/>
            <person name="Kunzel S."/>
            <person name="Keller A."/>
            <person name="Neulinger S.C."/>
        </authorList>
    </citation>
    <scope>NUCLEOTIDE SEQUENCE [LARGE SCALE GENOMIC DNA]</scope>
    <source>
        <strain evidence="1 2">DSM 9895</strain>
    </source>
</reference>
<evidence type="ECO:0008006" key="3">
    <source>
        <dbReference type="Google" id="ProtNLM"/>
    </source>
</evidence>
<dbReference type="PANTHER" id="PTHR34235:SF4">
    <property type="entry name" value="SLR0291 PROTEIN"/>
    <property type="match status" value="1"/>
</dbReference>
<accession>A0ABS1DEP5</accession>
<proteinExistence type="predicted"/>